<dbReference type="Proteomes" id="UP000501408">
    <property type="component" value="Chromosome 1"/>
</dbReference>
<keyword evidence="2" id="KW-0812">Transmembrane</keyword>
<evidence type="ECO:0000256" key="1">
    <source>
        <dbReference type="SAM" id="Coils"/>
    </source>
</evidence>
<reference evidence="3 4" key="1">
    <citation type="submission" date="2020-03" db="EMBL/GenBank/DDBJ databases">
        <title>Genome mining reveals the biosynthetic pathways of PHA and ectoines of the halophilic strain Salinivibrio costicola M318 isolated from fermented shrimp paste.</title>
        <authorList>
            <person name="Doan T.V."/>
            <person name="Tran L.T."/>
            <person name="Trieu T.A."/>
            <person name="Nguyen Q.V."/>
            <person name="Quach T.N."/>
            <person name="Phi T.Q."/>
            <person name="Kumar S."/>
        </authorList>
    </citation>
    <scope>NUCLEOTIDE SEQUENCE [LARGE SCALE GENOMIC DNA]</scope>
    <source>
        <strain evidence="3 4">M318</strain>
    </source>
</reference>
<keyword evidence="4" id="KW-1185">Reference proteome</keyword>
<feature type="transmembrane region" description="Helical" evidence="2">
    <location>
        <begin position="51"/>
        <end position="70"/>
    </location>
</feature>
<sequence>MRQYGYRKKFEFLRDELLTLKNEGTKVSEDTRKALIHDISEKSREGRLKSLGLAVTVMAVIVSLVAYIGFESVKKATAEYIIDSELKSSIVKDLSKERKTSELALNNAQAIIDNLHAKENELTERINQLMDEVEAKEQSLVRVTNVIAKLSISNKDVSSVIEPNLLHVLNNYSLFNFTSSFGLSEVSVIKLLASETEDFNFHEIKKKLE</sequence>
<keyword evidence="1" id="KW-0175">Coiled coil</keyword>
<evidence type="ECO:0000313" key="3">
    <source>
        <dbReference type="EMBL" id="QIR05279.1"/>
    </source>
</evidence>
<dbReference type="RefSeq" id="WP_167313953.1">
    <property type="nucleotide sequence ID" value="NZ_CP050266.1"/>
</dbReference>
<dbReference type="EMBL" id="CP050266">
    <property type="protein sequence ID" value="QIR05279.1"/>
    <property type="molecule type" value="Genomic_DNA"/>
</dbReference>
<proteinExistence type="predicted"/>
<organism evidence="3 4">
    <name type="scientific">Salinivibrio costicola</name>
    <name type="common">Vibrio costicola</name>
    <dbReference type="NCBI Taxonomy" id="51367"/>
    <lineage>
        <taxon>Bacteria</taxon>
        <taxon>Pseudomonadati</taxon>
        <taxon>Pseudomonadota</taxon>
        <taxon>Gammaproteobacteria</taxon>
        <taxon>Vibrionales</taxon>
        <taxon>Vibrionaceae</taxon>
        <taxon>Salinivibrio</taxon>
    </lineage>
</organism>
<gene>
    <name evidence="3" type="ORF">HBA18_02130</name>
</gene>
<keyword evidence="2" id="KW-0472">Membrane</keyword>
<keyword evidence="2" id="KW-1133">Transmembrane helix</keyword>
<protein>
    <submittedName>
        <fullName evidence="3">Uncharacterized protein</fullName>
    </submittedName>
</protein>
<evidence type="ECO:0000256" key="2">
    <source>
        <dbReference type="SAM" id="Phobius"/>
    </source>
</evidence>
<evidence type="ECO:0000313" key="4">
    <source>
        <dbReference type="Proteomes" id="UP000501408"/>
    </source>
</evidence>
<feature type="coiled-coil region" evidence="1">
    <location>
        <begin position="91"/>
        <end position="146"/>
    </location>
</feature>
<accession>A0ABX6K136</accession>
<name>A0ABX6K136_SALCS</name>